<gene>
    <name evidence="2" type="ORF">SCLTRI_LOCUS4677</name>
</gene>
<evidence type="ECO:0000256" key="1">
    <source>
        <dbReference type="SAM" id="MobiDB-lite"/>
    </source>
</evidence>
<accession>A0A8H2ZSG6</accession>
<feature type="compositionally biased region" description="Basic and acidic residues" evidence="1">
    <location>
        <begin position="115"/>
        <end position="130"/>
    </location>
</feature>
<feature type="compositionally biased region" description="Basic and acidic residues" evidence="1">
    <location>
        <begin position="211"/>
        <end position="226"/>
    </location>
</feature>
<feature type="compositionally biased region" description="Polar residues" evidence="1">
    <location>
        <begin position="86"/>
        <end position="106"/>
    </location>
</feature>
<name>A0A8H2ZSG6_9HELO</name>
<reference evidence="2" key="1">
    <citation type="submission" date="2020-10" db="EMBL/GenBank/DDBJ databases">
        <authorList>
            <person name="Kusch S."/>
        </authorList>
    </citation>
    <scope>NUCLEOTIDE SEQUENCE</scope>
    <source>
        <strain evidence="2">SwB9</strain>
    </source>
</reference>
<dbReference type="EMBL" id="CAJHIA010000013">
    <property type="protein sequence ID" value="CAD6444885.1"/>
    <property type="molecule type" value="Genomic_DNA"/>
</dbReference>
<evidence type="ECO:0000313" key="3">
    <source>
        <dbReference type="Proteomes" id="UP000624404"/>
    </source>
</evidence>
<dbReference type="OrthoDB" id="3548605at2759"/>
<dbReference type="AlphaFoldDB" id="A0A8H2ZSG6"/>
<feature type="region of interest" description="Disordered" evidence="1">
    <location>
        <begin position="81"/>
        <end position="226"/>
    </location>
</feature>
<comment type="caution">
    <text evidence="2">The sequence shown here is derived from an EMBL/GenBank/DDBJ whole genome shotgun (WGS) entry which is preliminary data.</text>
</comment>
<feature type="compositionally biased region" description="Basic and acidic residues" evidence="1">
    <location>
        <begin position="192"/>
        <end position="202"/>
    </location>
</feature>
<protein>
    <submittedName>
        <fullName evidence="2">325b786b-a854-43cd-8eee-c19a0b1b94cd</fullName>
    </submittedName>
</protein>
<keyword evidence="3" id="KW-1185">Reference proteome</keyword>
<organism evidence="2 3">
    <name type="scientific">Sclerotinia trifoliorum</name>
    <dbReference type="NCBI Taxonomy" id="28548"/>
    <lineage>
        <taxon>Eukaryota</taxon>
        <taxon>Fungi</taxon>
        <taxon>Dikarya</taxon>
        <taxon>Ascomycota</taxon>
        <taxon>Pezizomycotina</taxon>
        <taxon>Leotiomycetes</taxon>
        <taxon>Helotiales</taxon>
        <taxon>Sclerotiniaceae</taxon>
        <taxon>Sclerotinia</taxon>
    </lineage>
</organism>
<sequence length="226" mass="25646">MTSRSWFRGLPIASATKYIKGHVIPLHEFRSFKRPRKNTISHINSISNRSNTNTNAFQTNIHTHLDIMDSRLQPVGEQSVMFSDPFDSQSMGSPLKKSTTNTSSHLDSPFDDYEQDWKNVTHERDSWATRERRRSTPFANLSNTAFMGSHHEAKHGRSGSSSQPRKGSILSVWSDPNGDEEPDDLLVRVSSRKSEDPRDGRRGSVLSLFSRKKDENGRDIIHSDGH</sequence>
<proteinExistence type="predicted"/>
<dbReference type="Proteomes" id="UP000624404">
    <property type="component" value="Unassembled WGS sequence"/>
</dbReference>
<feature type="compositionally biased region" description="Polar residues" evidence="1">
    <location>
        <begin position="137"/>
        <end position="146"/>
    </location>
</feature>
<evidence type="ECO:0000313" key="2">
    <source>
        <dbReference type="EMBL" id="CAD6444885.1"/>
    </source>
</evidence>